<accession>A0A5M6CKP9</accession>
<evidence type="ECO:0000313" key="2">
    <source>
        <dbReference type="Proteomes" id="UP000323632"/>
    </source>
</evidence>
<keyword evidence="2" id="KW-1185">Reference proteome</keyword>
<sequence length="194" mass="22592">MKIFIDSNDASTSEIGAFYKLPCLIANEHYLEIELEQQLKSRWCWVSLACAIAKYYETMNVQQAHLADELVKNTDTGYEIYSLEDRQEKNVNFKLDVALKYIGCFSHWSAGKPNFDRLKFEINQGRPLCARLEWLKGGAHYVMIKGYDWEKGTLLIDDPLHGSDRIAFENFPEKYRVSGAIWTETYWTNIQTIK</sequence>
<dbReference type="AlphaFoldDB" id="A0A5M6CKP9"/>
<dbReference type="Gene3D" id="3.90.70.10">
    <property type="entry name" value="Cysteine proteinases"/>
    <property type="match status" value="1"/>
</dbReference>
<organism evidence="1 2">
    <name type="scientific">Taibaiella lutea</name>
    <dbReference type="NCBI Taxonomy" id="2608001"/>
    <lineage>
        <taxon>Bacteria</taxon>
        <taxon>Pseudomonadati</taxon>
        <taxon>Bacteroidota</taxon>
        <taxon>Chitinophagia</taxon>
        <taxon>Chitinophagales</taxon>
        <taxon>Chitinophagaceae</taxon>
        <taxon>Taibaiella</taxon>
    </lineage>
</organism>
<evidence type="ECO:0008006" key="3">
    <source>
        <dbReference type="Google" id="ProtNLM"/>
    </source>
</evidence>
<dbReference type="Pfam" id="PF12385">
    <property type="entry name" value="Peptidase_C70"/>
    <property type="match status" value="1"/>
</dbReference>
<gene>
    <name evidence="1" type="ORF">F0919_14345</name>
</gene>
<reference evidence="1 2" key="1">
    <citation type="submission" date="2019-09" db="EMBL/GenBank/DDBJ databases">
        <title>Genome sequence and assembly of Taibaiella sp.</title>
        <authorList>
            <person name="Chhetri G."/>
        </authorList>
    </citation>
    <scope>NUCLEOTIDE SEQUENCE [LARGE SCALE GENOMIC DNA]</scope>
    <source>
        <strain evidence="1 2">KVB11</strain>
    </source>
</reference>
<dbReference type="InterPro" id="IPR022118">
    <property type="entry name" value="Peptidase_C70_AvrRpt2"/>
</dbReference>
<name>A0A5M6CKP9_9BACT</name>
<dbReference type="Proteomes" id="UP000323632">
    <property type="component" value="Unassembled WGS sequence"/>
</dbReference>
<comment type="caution">
    <text evidence="1">The sequence shown here is derived from an EMBL/GenBank/DDBJ whole genome shotgun (WGS) entry which is preliminary data.</text>
</comment>
<proteinExistence type="predicted"/>
<dbReference type="RefSeq" id="WP_150033455.1">
    <property type="nucleotide sequence ID" value="NZ_VWSH01000003.1"/>
</dbReference>
<dbReference type="EMBL" id="VWSH01000003">
    <property type="protein sequence ID" value="KAA5533709.1"/>
    <property type="molecule type" value="Genomic_DNA"/>
</dbReference>
<protein>
    <recommendedName>
        <fullName evidence="3">Peptidase C39-like domain-containing protein</fullName>
    </recommendedName>
</protein>
<evidence type="ECO:0000313" key="1">
    <source>
        <dbReference type="EMBL" id="KAA5533709.1"/>
    </source>
</evidence>